<organism evidence="4 5">
    <name type="scientific">Pedobacter ginsengisoli</name>
    <dbReference type="NCBI Taxonomy" id="363852"/>
    <lineage>
        <taxon>Bacteria</taxon>
        <taxon>Pseudomonadati</taxon>
        <taxon>Bacteroidota</taxon>
        <taxon>Sphingobacteriia</taxon>
        <taxon>Sphingobacteriales</taxon>
        <taxon>Sphingobacteriaceae</taxon>
        <taxon>Pedobacter</taxon>
    </lineage>
</organism>
<keyword evidence="5" id="KW-1185">Reference proteome</keyword>
<evidence type="ECO:0000259" key="2">
    <source>
        <dbReference type="Pfam" id="PF04773"/>
    </source>
</evidence>
<dbReference type="InterPro" id="IPR012373">
    <property type="entry name" value="Ferrdict_sens_TM"/>
</dbReference>
<keyword evidence="1" id="KW-1133">Transmembrane helix</keyword>
<dbReference type="KEGG" id="pgs:CPT03_01715"/>
<dbReference type="RefSeq" id="WP_099437222.1">
    <property type="nucleotide sequence ID" value="NZ_CP024091.1"/>
</dbReference>
<feature type="transmembrane region" description="Helical" evidence="1">
    <location>
        <begin position="72"/>
        <end position="93"/>
    </location>
</feature>
<keyword evidence="1" id="KW-0812">Transmembrane</keyword>
<gene>
    <name evidence="4" type="ORF">CPT03_01715</name>
</gene>
<name>A0A2D1U0Z8_9SPHI</name>
<proteinExistence type="predicted"/>
<feature type="domain" description="Protein FecR C-terminal" evidence="3">
    <location>
        <begin position="324"/>
        <end position="392"/>
    </location>
</feature>
<dbReference type="Gene3D" id="2.60.120.1440">
    <property type="match status" value="1"/>
</dbReference>
<dbReference type="Pfam" id="PF04773">
    <property type="entry name" value="FecR"/>
    <property type="match status" value="1"/>
</dbReference>
<evidence type="ECO:0000259" key="3">
    <source>
        <dbReference type="Pfam" id="PF16344"/>
    </source>
</evidence>
<dbReference type="OrthoDB" id="1099963at2"/>
<sequence>MENQRLDELIEKYILKTATIQEQQELLDWYNTENGEEIAWLSEQLNEEVLVKQRLLLNINKQIQPKSKSVKLCPRIAAAAAILLVAGAGLFFFNSDRGIQKQVQDDVAVNDIAPGKNTATITLANGKTIQLSDAKTGVIIDATSLKYNDNTQVNTSAITGRHPELVSGPRTVQTPRGGTYQITLPDGTKVWLNAASSLSFPSTFQGLGNRKVELSGEAYFEVAKDKTHAFIVTTEKQEVEVLGTHFNINSYADEPNTKTTLLEGSVRVAYAPRHPEFISGSHTSKSTMDEVILKPNQQAILTDNTNITVKQVDPEDAIAWKNGYFMFNTETLQEVMNKVARWYDVNVQYQNPEVKKLKFSGTMSRYDNISQILKKIAAISNVSYSIKGKTVFLK</sequence>
<evidence type="ECO:0000256" key="1">
    <source>
        <dbReference type="SAM" id="Phobius"/>
    </source>
</evidence>
<dbReference type="Proteomes" id="UP000223749">
    <property type="component" value="Chromosome"/>
</dbReference>
<dbReference type="GO" id="GO:0016989">
    <property type="term" value="F:sigma factor antagonist activity"/>
    <property type="evidence" value="ECO:0007669"/>
    <property type="project" value="TreeGrafter"/>
</dbReference>
<keyword evidence="1" id="KW-0472">Membrane</keyword>
<dbReference type="PANTHER" id="PTHR30273:SF2">
    <property type="entry name" value="PROTEIN FECR"/>
    <property type="match status" value="1"/>
</dbReference>
<accession>A0A2D1U0Z8</accession>
<dbReference type="InterPro" id="IPR006860">
    <property type="entry name" value="FecR"/>
</dbReference>
<protein>
    <submittedName>
        <fullName evidence="4">Iron dicitrate transport regulator FecR</fullName>
    </submittedName>
</protein>
<dbReference type="AlphaFoldDB" id="A0A2D1U0Z8"/>
<reference evidence="4 5" key="1">
    <citation type="submission" date="2017-10" db="EMBL/GenBank/DDBJ databases">
        <title>Whole genome of Pedobacter ginsengisoli T01R-27 isolated from tomato rhizosphere.</title>
        <authorList>
            <person name="Weon H.-Y."/>
            <person name="Lee S.A."/>
            <person name="Sang M.K."/>
            <person name="Song J."/>
        </authorList>
    </citation>
    <scope>NUCLEOTIDE SEQUENCE [LARGE SCALE GENOMIC DNA]</scope>
    <source>
        <strain evidence="4 5">T01R-27</strain>
    </source>
</reference>
<dbReference type="Gene3D" id="3.55.50.30">
    <property type="match status" value="1"/>
</dbReference>
<dbReference type="EMBL" id="CP024091">
    <property type="protein sequence ID" value="ATP55269.1"/>
    <property type="molecule type" value="Genomic_DNA"/>
</dbReference>
<evidence type="ECO:0000313" key="5">
    <source>
        <dbReference type="Proteomes" id="UP000223749"/>
    </source>
</evidence>
<dbReference type="InterPro" id="IPR032508">
    <property type="entry name" value="FecR_C"/>
</dbReference>
<dbReference type="PANTHER" id="PTHR30273">
    <property type="entry name" value="PERIPLASMIC SIGNAL SENSOR AND SIGMA FACTOR ACTIVATOR FECR-RELATED"/>
    <property type="match status" value="1"/>
</dbReference>
<evidence type="ECO:0000313" key="4">
    <source>
        <dbReference type="EMBL" id="ATP55269.1"/>
    </source>
</evidence>
<dbReference type="Pfam" id="PF16344">
    <property type="entry name" value="FecR_C"/>
    <property type="match status" value="1"/>
</dbReference>
<feature type="domain" description="FecR protein" evidence="2">
    <location>
        <begin position="171"/>
        <end position="267"/>
    </location>
</feature>